<sequence>MFKTVFTKYLRVVMKVGDNMDFQEILYQLKKNRLGKKAVKLIFTGCLFMMIIFIILIIIAMILAVKYHTQIFDGLMRIFNYVFGDSPNNVISGYVKQIIDNFIKDLFNKN</sequence>
<accession>A0A161XBT1</accession>
<dbReference type="RefSeq" id="WP_242955002.1">
    <property type="nucleotide sequence ID" value="NZ_FQXL01000043.1"/>
</dbReference>
<reference evidence="2 3" key="1">
    <citation type="submission" date="2016-04" db="EMBL/GenBank/DDBJ databases">
        <title>Genome sequence of Clostridium magnum DSM 2767.</title>
        <authorList>
            <person name="Poehlein A."/>
            <person name="Uhlig R."/>
            <person name="Fischer R."/>
            <person name="Bahl H."/>
            <person name="Daniel R."/>
        </authorList>
    </citation>
    <scope>NUCLEOTIDE SEQUENCE [LARGE SCALE GENOMIC DNA]</scope>
    <source>
        <strain evidence="2 3">DSM 2767</strain>
    </source>
</reference>
<dbReference type="Proteomes" id="UP000076603">
    <property type="component" value="Unassembled WGS sequence"/>
</dbReference>
<comment type="caution">
    <text evidence="2">The sequence shown here is derived from an EMBL/GenBank/DDBJ whole genome shotgun (WGS) entry which is preliminary data.</text>
</comment>
<evidence type="ECO:0000256" key="1">
    <source>
        <dbReference type="SAM" id="Phobius"/>
    </source>
</evidence>
<keyword evidence="1" id="KW-0812">Transmembrane</keyword>
<name>A0A161XBT1_9CLOT</name>
<proteinExistence type="predicted"/>
<keyword evidence="1" id="KW-1133">Transmembrane helix</keyword>
<keyword evidence="3" id="KW-1185">Reference proteome</keyword>
<dbReference type="EMBL" id="LWAE01000003">
    <property type="protein sequence ID" value="KZL91746.1"/>
    <property type="molecule type" value="Genomic_DNA"/>
</dbReference>
<organism evidence="2 3">
    <name type="scientific">Clostridium magnum DSM 2767</name>
    <dbReference type="NCBI Taxonomy" id="1121326"/>
    <lineage>
        <taxon>Bacteria</taxon>
        <taxon>Bacillati</taxon>
        <taxon>Bacillota</taxon>
        <taxon>Clostridia</taxon>
        <taxon>Eubacteriales</taxon>
        <taxon>Clostridiaceae</taxon>
        <taxon>Clostridium</taxon>
    </lineage>
</organism>
<evidence type="ECO:0000313" key="2">
    <source>
        <dbReference type="EMBL" id="KZL91746.1"/>
    </source>
</evidence>
<gene>
    <name evidence="2" type="ORF">CLMAG_35050</name>
</gene>
<dbReference type="PATRIC" id="fig|1121326.3.peg.3546"/>
<dbReference type="AlphaFoldDB" id="A0A161XBT1"/>
<evidence type="ECO:0000313" key="3">
    <source>
        <dbReference type="Proteomes" id="UP000076603"/>
    </source>
</evidence>
<feature type="transmembrane region" description="Helical" evidence="1">
    <location>
        <begin position="41"/>
        <end position="65"/>
    </location>
</feature>
<protein>
    <submittedName>
        <fullName evidence="2">Uncharacterized protein</fullName>
    </submittedName>
</protein>
<keyword evidence="1" id="KW-0472">Membrane</keyword>